<organism evidence="1 2">
    <name type="scientific">Melastoma candidum</name>
    <dbReference type="NCBI Taxonomy" id="119954"/>
    <lineage>
        <taxon>Eukaryota</taxon>
        <taxon>Viridiplantae</taxon>
        <taxon>Streptophyta</taxon>
        <taxon>Embryophyta</taxon>
        <taxon>Tracheophyta</taxon>
        <taxon>Spermatophyta</taxon>
        <taxon>Magnoliopsida</taxon>
        <taxon>eudicotyledons</taxon>
        <taxon>Gunneridae</taxon>
        <taxon>Pentapetalae</taxon>
        <taxon>rosids</taxon>
        <taxon>malvids</taxon>
        <taxon>Myrtales</taxon>
        <taxon>Melastomataceae</taxon>
        <taxon>Melastomatoideae</taxon>
        <taxon>Melastomateae</taxon>
        <taxon>Melastoma</taxon>
    </lineage>
</organism>
<evidence type="ECO:0000313" key="1">
    <source>
        <dbReference type="EMBL" id="KAI4381598.1"/>
    </source>
</evidence>
<sequence>MAPVKAAKINPWWSRSKRTNDGYSYYPGNTVCDDSVIRGGSMLSSMVSDVGLSASIVAAAIAKGIYPGKVAMDNTESSLLDNWEDNNNKEG</sequence>
<proteinExistence type="predicted"/>
<comment type="caution">
    <text evidence="1">The sequence shown here is derived from an EMBL/GenBank/DDBJ whole genome shotgun (WGS) entry which is preliminary data.</text>
</comment>
<dbReference type="EMBL" id="CM042882">
    <property type="protein sequence ID" value="KAI4381598.1"/>
    <property type="molecule type" value="Genomic_DNA"/>
</dbReference>
<keyword evidence="2" id="KW-1185">Reference proteome</keyword>
<name>A0ACB9RRF9_9MYRT</name>
<protein>
    <submittedName>
        <fullName evidence="1">Uncharacterized protein</fullName>
    </submittedName>
</protein>
<dbReference type="Proteomes" id="UP001057402">
    <property type="component" value="Chromosome 3"/>
</dbReference>
<evidence type="ECO:0000313" key="2">
    <source>
        <dbReference type="Proteomes" id="UP001057402"/>
    </source>
</evidence>
<accession>A0ACB9RRF9</accession>
<gene>
    <name evidence="1" type="ORF">MLD38_007658</name>
</gene>
<reference evidence="2" key="1">
    <citation type="journal article" date="2023" name="Front. Plant Sci.">
        <title>Chromosomal-level genome assembly of Melastoma candidum provides insights into trichome evolution.</title>
        <authorList>
            <person name="Zhong Y."/>
            <person name="Wu W."/>
            <person name="Sun C."/>
            <person name="Zou P."/>
            <person name="Liu Y."/>
            <person name="Dai S."/>
            <person name="Zhou R."/>
        </authorList>
    </citation>
    <scope>NUCLEOTIDE SEQUENCE [LARGE SCALE GENOMIC DNA]</scope>
</reference>